<proteinExistence type="predicted"/>
<reference evidence="2" key="1">
    <citation type="submission" date="2023-03" db="UniProtKB">
        <authorList>
            <consortium name="EnsemblPlants"/>
        </authorList>
    </citation>
    <scope>IDENTIFICATION</scope>
</reference>
<protein>
    <submittedName>
        <fullName evidence="2">Uncharacterized protein</fullName>
    </submittedName>
</protein>
<organism evidence="2">
    <name type="scientific">Cucumis melo</name>
    <name type="common">Muskmelon</name>
    <dbReference type="NCBI Taxonomy" id="3656"/>
    <lineage>
        <taxon>Eukaryota</taxon>
        <taxon>Viridiplantae</taxon>
        <taxon>Streptophyta</taxon>
        <taxon>Embryophyta</taxon>
        <taxon>Tracheophyta</taxon>
        <taxon>Spermatophyta</taxon>
        <taxon>Magnoliopsida</taxon>
        <taxon>eudicotyledons</taxon>
        <taxon>Gunneridae</taxon>
        <taxon>Pentapetalae</taxon>
        <taxon>rosids</taxon>
        <taxon>fabids</taxon>
        <taxon>Cucurbitales</taxon>
        <taxon>Cucurbitaceae</taxon>
        <taxon>Benincaseae</taxon>
        <taxon>Cucumis</taxon>
    </lineage>
</organism>
<dbReference type="EnsemblPlants" id="MELO3C030353.2.1">
    <property type="protein sequence ID" value="MELO3C030353.2.1"/>
    <property type="gene ID" value="MELO3C030353.2"/>
</dbReference>
<dbReference type="Gramene" id="MELO3C030353.2.1">
    <property type="protein sequence ID" value="MELO3C030353.2.1"/>
    <property type="gene ID" value="MELO3C030353.2"/>
</dbReference>
<evidence type="ECO:0000313" key="2">
    <source>
        <dbReference type="EnsemblPlants" id="MELO3C030353.2.1"/>
    </source>
</evidence>
<name>A0A9I9E8Q3_CUCME</name>
<dbReference type="AlphaFoldDB" id="A0A9I9E8Q3"/>
<evidence type="ECO:0000256" key="1">
    <source>
        <dbReference type="SAM" id="MobiDB-lite"/>
    </source>
</evidence>
<accession>A0A9I9E8Q3</accession>
<feature type="region of interest" description="Disordered" evidence="1">
    <location>
        <begin position="105"/>
        <end position="128"/>
    </location>
</feature>
<sequence length="128" mass="14594">MIVFASFDPVSSECCPLGKGEEEPRGTESRRFLLFSLIRLRNSIVQGPEDTEEEHSVITDFESSRSPYLHRALNRETLSSGIQYFLIAWSLRSCDHSRKSARMLSEETYSPSEDSITMERELISPSNT</sequence>